<dbReference type="InterPro" id="IPR009729">
    <property type="entry name" value="Gal-3-0_sulfotransfrase"/>
</dbReference>
<feature type="signal peptide" evidence="10">
    <location>
        <begin position="1"/>
        <end position="29"/>
    </location>
</feature>
<dbReference type="RefSeq" id="XP_003748154.1">
    <property type="nucleotide sequence ID" value="XM_003748106.1"/>
</dbReference>
<protein>
    <submittedName>
        <fullName evidence="12">Galactosylceramide sulfotransferase</fullName>
    </submittedName>
</protein>
<dbReference type="InterPro" id="IPR027417">
    <property type="entry name" value="P-loop_NTPase"/>
</dbReference>
<dbReference type="PANTHER" id="PTHR14647:SF87">
    <property type="entry name" value="PUTATIVE-RELATED"/>
    <property type="match status" value="1"/>
</dbReference>
<evidence type="ECO:0000256" key="6">
    <source>
        <dbReference type="ARBA" id="ARBA00022989"/>
    </source>
</evidence>
<keyword evidence="5" id="KW-0735">Signal-anchor</keyword>
<evidence type="ECO:0000256" key="5">
    <source>
        <dbReference type="ARBA" id="ARBA00022968"/>
    </source>
</evidence>
<evidence type="ECO:0000313" key="11">
    <source>
        <dbReference type="Proteomes" id="UP000694867"/>
    </source>
</evidence>
<dbReference type="GeneID" id="100899381"/>
<keyword evidence="11" id="KW-1185">Reference proteome</keyword>
<keyword evidence="4" id="KW-0812">Transmembrane</keyword>
<comment type="similarity">
    <text evidence="2">Belongs to the galactose-3-O-sulfotransferase family.</text>
</comment>
<dbReference type="KEGG" id="goe:100899381"/>
<dbReference type="SUPFAM" id="SSF52540">
    <property type="entry name" value="P-loop containing nucleoside triphosphate hydrolases"/>
    <property type="match status" value="1"/>
</dbReference>
<keyword evidence="10" id="KW-0732">Signal</keyword>
<sequence>MVSGCPKRTRRFLIVVILGVPLLFLCLHSTSFTSSSDDETSVDTEDFELELVEAEPICYPSHNVFFFKTHKTGSSTLFNIFMRYADEKNLTVAVSREPSNLLRYPAILDANFLPDYALINRRVEIFAIHTRLDIQAAKKLMAPRTKFITILRDPVYSWSSGFNYFNLPAVTGMSLEDFLDDGYAIDKMKRRKFSPWFGFNFLFYDLGFNETLTAAPAAQAQRAIDMLERNFGHVMIAELMDESLILMQHALCWDLEDIIAFRHNERNSSIYPRDLEPKLIYKIADLNDIDVRIYNHFAEKLRGMIDEFGTERMAKEVGTLRLRRDRWLRECLGGYRHGFQNTLVFLPKDNASAKCLRLTRTELEYVMYFRELYMNELDRLQQSRE</sequence>
<dbReference type="GO" id="GO:0001733">
    <property type="term" value="F:galactosylceramide sulfotransferase activity"/>
    <property type="evidence" value="ECO:0007669"/>
    <property type="project" value="InterPro"/>
</dbReference>
<evidence type="ECO:0000256" key="10">
    <source>
        <dbReference type="SAM" id="SignalP"/>
    </source>
</evidence>
<dbReference type="GO" id="GO:0000139">
    <property type="term" value="C:Golgi membrane"/>
    <property type="evidence" value="ECO:0007669"/>
    <property type="project" value="UniProtKB-SubCell"/>
</dbReference>
<evidence type="ECO:0000256" key="2">
    <source>
        <dbReference type="ARBA" id="ARBA00008124"/>
    </source>
</evidence>
<evidence type="ECO:0000256" key="4">
    <source>
        <dbReference type="ARBA" id="ARBA00022692"/>
    </source>
</evidence>
<dbReference type="Pfam" id="PF06990">
    <property type="entry name" value="Gal-3-0_sulfotr"/>
    <property type="match status" value="1"/>
</dbReference>
<keyword evidence="9" id="KW-0325">Glycoprotein</keyword>
<keyword evidence="8" id="KW-0472">Membrane</keyword>
<evidence type="ECO:0000256" key="8">
    <source>
        <dbReference type="ARBA" id="ARBA00023136"/>
    </source>
</evidence>
<comment type="subcellular location">
    <subcellularLocation>
        <location evidence="1">Golgi apparatus membrane</location>
        <topology evidence="1">Single-pass type II membrane protein</topology>
    </subcellularLocation>
</comment>
<name>A0AAJ6W0W4_9ACAR</name>
<dbReference type="Proteomes" id="UP000694867">
    <property type="component" value="Unplaced"/>
</dbReference>
<keyword evidence="6" id="KW-1133">Transmembrane helix</keyword>
<dbReference type="Gene3D" id="3.40.50.300">
    <property type="entry name" value="P-loop containing nucleotide triphosphate hydrolases"/>
    <property type="match status" value="1"/>
</dbReference>
<dbReference type="AlphaFoldDB" id="A0AAJ6W0W4"/>
<proteinExistence type="inferred from homology"/>
<evidence type="ECO:0000256" key="1">
    <source>
        <dbReference type="ARBA" id="ARBA00004323"/>
    </source>
</evidence>
<evidence type="ECO:0000256" key="7">
    <source>
        <dbReference type="ARBA" id="ARBA00023034"/>
    </source>
</evidence>
<keyword evidence="7" id="KW-0333">Golgi apparatus</keyword>
<dbReference type="GO" id="GO:0009247">
    <property type="term" value="P:glycolipid biosynthetic process"/>
    <property type="evidence" value="ECO:0007669"/>
    <property type="project" value="InterPro"/>
</dbReference>
<feature type="chain" id="PRO_5042538805" evidence="10">
    <location>
        <begin position="30"/>
        <end position="385"/>
    </location>
</feature>
<gene>
    <name evidence="12" type="primary">LOC100899381</name>
</gene>
<keyword evidence="3" id="KW-0808">Transferase</keyword>
<dbReference type="PANTHER" id="PTHR14647">
    <property type="entry name" value="GALACTOSE-3-O-SULFOTRANSFERASE"/>
    <property type="match status" value="1"/>
</dbReference>
<reference evidence="12" key="1">
    <citation type="submission" date="2025-08" db="UniProtKB">
        <authorList>
            <consortium name="RefSeq"/>
        </authorList>
    </citation>
    <scope>IDENTIFICATION</scope>
</reference>
<evidence type="ECO:0000256" key="9">
    <source>
        <dbReference type="ARBA" id="ARBA00023180"/>
    </source>
</evidence>
<evidence type="ECO:0000256" key="3">
    <source>
        <dbReference type="ARBA" id="ARBA00022679"/>
    </source>
</evidence>
<organism evidence="11 12">
    <name type="scientific">Galendromus occidentalis</name>
    <name type="common">western predatory mite</name>
    <dbReference type="NCBI Taxonomy" id="34638"/>
    <lineage>
        <taxon>Eukaryota</taxon>
        <taxon>Metazoa</taxon>
        <taxon>Ecdysozoa</taxon>
        <taxon>Arthropoda</taxon>
        <taxon>Chelicerata</taxon>
        <taxon>Arachnida</taxon>
        <taxon>Acari</taxon>
        <taxon>Parasitiformes</taxon>
        <taxon>Mesostigmata</taxon>
        <taxon>Gamasina</taxon>
        <taxon>Phytoseioidea</taxon>
        <taxon>Phytoseiidae</taxon>
        <taxon>Typhlodrominae</taxon>
        <taxon>Galendromus</taxon>
    </lineage>
</organism>
<evidence type="ECO:0000313" key="12">
    <source>
        <dbReference type="RefSeq" id="XP_003748154.1"/>
    </source>
</evidence>
<accession>A0AAJ6W0W4</accession>